<evidence type="ECO:0000256" key="2">
    <source>
        <dbReference type="ARBA" id="ARBA00009853"/>
    </source>
</evidence>
<dbReference type="SUPFAM" id="SSF103481">
    <property type="entry name" value="Multidrug resistance efflux transporter EmrE"/>
    <property type="match status" value="2"/>
</dbReference>
<dbReference type="InterPro" id="IPR000620">
    <property type="entry name" value="EamA_dom"/>
</dbReference>
<feature type="domain" description="EamA" evidence="7">
    <location>
        <begin position="17"/>
        <end position="154"/>
    </location>
</feature>
<organism evidence="8 9">
    <name type="scientific">Paracoccus nototheniae</name>
    <dbReference type="NCBI Taxonomy" id="2489002"/>
    <lineage>
        <taxon>Bacteria</taxon>
        <taxon>Pseudomonadati</taxon>
        <taxon>Pseudomonadota</taxon>
        <taxon>Alphaproteobacteria</taxon>
        <taxon>Rhodobacterales</taxon>
        <taxon>Paracoccaceae</taxon>
        <taxon>Paracoccus</taxon>
    </lineage>
</organism>
<dbReference type="InterPro" id="IPR037185">
    <property type="entry name" value="EmrE-like"/>
</dbReference>
<dbReference type="EMBL" id="JBHTOQ010000004">
    <property type="protein sequence ID" value="MFD1480584.1"/>
    <property type="molecule type" value="Genomic_DNA"/>
</dbReference>
<evidence type="ECO:0000313" key="9">
    <source>
        <dbReference type="Proteomes" id="UP001597302"/>
    </source>
</evidence>
<proteinExistence type="inferred from homology"/>
<comment type="subcellular location">
    <subcellularLocation>
        <location evidence="1">Membrane</location>
        <topology evidence="1">Multi-pass membrane protein</topology>
    </subcellularLocation>
</comment>
<evidence type="ECO:0000256" key="4">
    <source>
        <dbReference type="ARBA" id="ARBA00022989"/>
    </source>
</evidence>
<feature type="transmembrane region" description="Helical" evidence="6">
    <location>
        <begin position="193"/>
        <end position="213"/>
    </location>
</feature>
<feature type="transmembrane region" description="Helical" evidence="6">
    <location>
        <begin position="219"/>
        <end position="237"/>
    </location>
</feature>
<keyword evidence="4 6" id="KW-1133">Transmembrane helix</keyword>
<keyword evidence="9" id="KW-1185">Reference proteome</keyword>
<sequence length="302" mass="31407">MGQDMEPQQDYRGRTVAFMVGATGLYAATSLLAKAIGTGVLGPALPPLMVSLGRFAFALCGVLVVVAILRPGLSRQGGTGPRWSTHLGRTVCGWVGISLMFAAVARMPLPDATAISFLSPAFTMMLAIPLLGERVGPIRWTAAAIALIGAVILLRPGQALQPAAALALGAAAAMGLEAIFIKRLTRREPPLQIMLVNNSMGTVIALAAAALIWVTPNAAQGLALLAIGLLMAGAQMLNLAAMRQSDASFVAPFFYLTLVWAAGFDLWIFGVLPDAVSLAGAAVLVSGAGLLVWRDRQRKGPL</sequence>
<keyword evidence="3 6" id="KW-0812">Transmembrane</keyword>
<keyword evidence="5 6" id="KW-0472">Membrane</keyword>
<dbReference type="Proteomes" id="UP001597302">
    <property type="component" value="Unassembled WGS sequence"/>
</dbReference>
<evidence type="ECO:0000256" key="1">
    <source>
        <dbReference type="ARBA" id="ARBA00004141"/>
    </source>
</evidence>
<evidence type="ECO:0000259" key="7">
    <source>
        <dbReference type="Pfam" id="PF00892"/>
    </source>
</evidence>
<feature type="transmembrane region" description="Helical" evidence="6">
    <location>
        <begin position="249"/>
        <end position="269"/>
    </location>
</feature>
<evidence type="ECO:0000256" key="3">
    <source>
        <dbReference type="ARBA" id="ARBA00022692"/>
    </source>
</evidence>
<feature type="domain" description="EamA" evidence="7">
    <location>
        <begin position="163"/>
        <end position="292"/>
    </location>
</feature>
<protein>
    <submittedName>
        <fullName evidence="8">DMT family transporter</fullName>
    </submittedName>
</protein>
<feature type="transmembrane region" description="Helical" evidence="6">
    <location>
        <begin position="113"/>
        <end position="131"/>
    </location>
</feature>
<reference evidence="9" key="1">
    <citation type="journal article" date="2019" name="Int. J. Syst. Evol. Microbiol.">
        <title>The Global Catalogue of Microorganisms (GCM) 10K type strain sequencing project: providing services to taxonomists for standard genome sequencing and annotation.</title>
        <authorList>
            <consortium name="The Broad Institute Genomics Platform"/>
            <consortium name="The Broad Institute Genome Sequencing Center for Infectious Disease"/>
            <person name="Wu L."/>
            <person name="Ma J."/>
        </authorList>
    </citation>
    <scope>NUCLEOTIDE SEQUENCE [LARGE SCALE GENOMIC DNA]</scope>
    <source>
        <strain evidence="9">CCM 8875</strain>
    </source>
</reference>
<dbReference type="Pfam" id="PF00892">
    <property type="entry name" value="EamA"/>
    <property type="match status" value="2"/>
</dbReference>
<evidence type="ECO:0000313" key="8">
    <source>
        <dbReference type="EMBL" id="MFD1480584.1"/>
    </source>
</evidence>
<dbReference type="PANTHER" id="PTHR22911">
    <property type="entry name" value="ACYL-MALONYL CONDENSING ENZYME-RELATED"/>
    <property type="match status" value="1"/>
</dbReference>
<feature type="transmembrane region" description="Helical" evidence="6">
    <location>
        <begin position="16"/>
        <end position="36"/>
    </location>
</feature>
<dbReference type="RefSeq" id="WP_131578858.1">
    <property type="nucleotide sequence ID" value="NZ_CBCSAJ010000140.1"/>
</dbReference>
<feature type="transmembrane region" description="Helical" evidence="6">
    <location>
        <begin position="275"/>
        <end position="293"/>
    </location>
</feature>
<feature type="transmembrane region" description="Helical" evidence="6">
    <location>
        <begin position="163"/>
        <end position="181"/>
    </location>
</feature>
<evidence type="ECO:0000256" key="6">
    <source>
        <dbReference type="SAM" id="Phobius"/>
    </source>
</evidence>
<feature type="transmembrane region" description="Helical" evidence="6">
    <location>
        <begin position="90"/>
        <end position="107"/>
    </location>
</feature>
<name>A0ABW4DTQ6_9RHOB</name>
<accession>A0ABW4DTQ6</accession>
<evidence type="ECO:0000256" key="5">
    <source>
        <dbReference type="ARBA" id="ARBA00023136"/>
    </source>
</evidence>
<gene>
    <name evidence="8" type="ORF">ACFQ5P_04685</name>
</gene>
<comment type="similarity">
    <text evidence="2">Belongs to the drug/metabolite transporter (DMT) superfamily. 10 TMS drug/metabolite exporter (DME) (TC 2.A.7.3) family.</text>
</comment>
<comment type="caution">
    <text evidence="8">The sequence shown here is derived from an EMBL/GenBank/DDBJ whole genome shotgun (WGS) entry which is preliminary data.</text>
</comment>
<feature type="transmembrane region" description="Helical" evidence="6">
    <location>
        <begin position="48"/>
        <end position="69"/>
    </location>
</feature>
<feature type="transmembrane region" description="Helical" evidence="6">
    <location>
        <begin position="138"/>
        <end position="157"/>
    </location>
</feature>
<dbReference type="PANTHER" id="PTHR22911:SF6">
    <property type="entry name" value="SOLUTE CARRIER FAMILY 35 MEMBER G1"/>
    <property type="match status" value="1"/>
</dbReference>